<evidence type="ECO:0000313" key="3">
    <source>
        <dbReference type="EMBL" id="SPC75053.1"/>
    </source>
</evidence>
<dbReference type="SUPFAM" id="SSF81383">
    <property type="entry name" value="F-box domain"/>
    <property type="match status" value="1"/>
</dbReference>
<proteinExistence type="predicted"/>
<feature type="domain" description="F-box" evidence="1">
    <location>
        <begin position="11"/>
        <end position="45"/>
    </location>
</feature>
<name>A0A2N9EJS1_FAGSY</name>
<dbReference type="InterPro" id="IPR036047">
    <property type="entry name" value="F-box-like_dom_sf"/>
</dbReference>
<dbReference type="AlphaFoldDB" id="A0A2N9EJS1"/>
<gene>
    <name evidence="3" type="ORF">FSB_LOCUS2935</name>
</gene>
<accession>A0A2N9EJS1</accession>
<reference evidence="3" key="1">
    <citation type="submission" date="2018-02" db="EMBL/GenBank/DDBJ databases">
        <authorList>
            <person name="Cohen D.B."/>
            <person name="Kent A.D."/>
        </authorList>
    </citation>
    <scope>NUCLEOTIDE SEQUENCE</scope>
</reference>
<dbReference type="PANTHER" id="PTHR45463">
    <property type="entry name" value="OS09G0392200 PROTEIN"/>
    <property type="match status" value="1"/>
</dbReference>
<dbReference type="EMBL" id="OIVN01000142">
    <property type="protein sequence ID" value="SPC75053.1"/>
    <property type="molecule type" value="Genomic_DNA"/>
</dbReference>
<evidence type="ECO:0000259" key="2">
    <source>
        <dbReference type="Pfam" id="PF03478"/>
    </source>
</evidence>
<organism evidence="3">
    <name type="scientific">Fagus sylvatica</name>
    <name type="common">Beechnut</name>
    <dbReference type="NCBI Taxonomy" id="28930"/>
    <lineage>
        <taxon>Eukaryota</taxon>
        <taxon>Viridiplantae</taxon>
        <taxon>Streptophyta</taxon>
        <taxon>Embryophyta</taxon>
        <taxon>Tracheophyta</taxon>
        <taxon>Spermatophyta</taxon>
        <taxon>Magnoliopsida</taxon>
        <taxon>eudicotyledons</taxon>
        <taxon>Gunneridae</taxon>
        <taxon>Pentapetalae</taxon>
        <taxon>rosids</taxon>
        <taxon>fabids</taxon>
        <taxon>Fagales</taxon>
        <taxon>Fagaceae</taxon>
        <taxon>Fagus</taxon>
    </lineage>
</organism>
<dbReference type="InterPro" id="IPR005174">
    <property type="entry name" value="KIB1-4_b-propeller"/>
</dbReference>
<feature type="domain" description="KIB1-4 beta-propeller" evidence="2">
    <location>
        <begin position="73"/>
        <end position="309"/>
    </location>
</feature>
<protein>
    <submittedName>
        <fullName evidence="3">Uncharacterized protein</fullName>
    </submittedName>
</protein>
<dbReference type="Pfam" id="PF00646">
    <property type="entry name" value="F-box"/>
    <property type="match status" value="1"/>
</dbReference>
<dbReference type="PANTHER" id="PTHR45463:SF8">
    <property type="entry name" value="OS09G0392200 PROTEIN"/>
    <property type="match status" value="1"/>
</dbReference>
<dbReference type="InterPro" id="IPR001810">
    <property type="entry name" value="F-box_dom"/>
</dbReference>
<dbReference type="Pfam" id="PF03478">
    <property type="entry name" value="Beta-prop_KIB1-4"/>
    <property type="match status" value="1"/>
</dbReference>
<sequence length="365" mass="42792">MEKKMVNWRPWPELPEELLDLITKSLGAIDYLMFGCVCRAWRLYVATYRKEFMASQPPLYFFLSKRANKVCYFYGIFDHRLYKAILPNLKGKSCSGLTCGYLVMEDKKKSEDSQICLLNPFTRHELHFPSPPYPHSRVILASIAKPLPEFVLISFDKCHPYFHLCRSSDCNWTTYDYSDQFKATFRGPIPLIVDGVVFKGKIYVLTIDADIGVLNLNSHPYVTLLEVKRVRLRLFHKGQRLLHYEEHLLMICIANYKKYQVYELDFLKMEWVPMQNFGDQTLFSSFEMGLGFCNITRWKDSQQPSNCIYDVTKCFSHNYNLRFSDDSLPQYIPITCRTYLPEASLGIPFWYFPHLSCSVDSLSDE</sequence>
<evidence type="ECO:0000259" key="1">
    <source>
        <dbReference type="Pfam" id="PF00646"/>
    </source>
</evidence>